<dbReference type="AlphaFoldDB" id="A0AAV9JVI8"/>
<dbReference type="SUPFAM" id="SSF56784">
    <property type="entry name" value="HAD-like"/>
    <property type="match status" value="1"/>
</dbReference>
<organism evidence="2 3">
    <name type="scientific">Oleoguttula mirabilis</name>
    <dbReference type="NCBI Taxonomy" id="1507867"/>
    <lineage>
        <taxon>Eukaryota</taxon>
        <taxon>Fungi</taxon>
        <taxon>Dikarya</taxon>
        <taxon>Ascomycota</taxon>
        <taxon>Pezizomycotina</taxon>
        <taxon>Dothideomycetes</taxon>
        <taxon>Dothideomycetidae</taxon>
        <taxon>Mycosphaerellales</taxon>
        <taxon>Teratosphaeriaceae</taxon>
        <taxon>Oleoguttula</taxon>
    </lineage>
</organism>
<dbReference type="InterPro" id="IPR027417">
    <property type="entry name" value="P-loop_NTPase"/>
</dbReference>
<dbReference type="FunFam" id="3.40.50.1000:FF:000078">
    <property type="entry name" value="Bifunctional polynucleotide phosphatase/kinase"/>
    <property type="match status" value="1"/>
</dbReference>
<dbReference type="NCBIfam" id="TIGR01664">
    <property type="entry name" value="DNA-3'-Pase"/>
    <property type="match status" value="1"/>
</dbReference>
<dbReference type="GO" id="GO:0006281">
    <property type="term" value="P:DNA repair"/>
    <property type="evidence" value="ECO:0007669"/>
    <property type="project" value="TreeGrafter"/>
</dbReference>
<dbReference type="Gene3D" id="3.40.50.1000">
    <property type="entry name" value="HAD superfamily/HAD-like"/>
    <property type="match status" value="1"/>
</dbReference>
<dbReference type="Gene3D" id="3.40.50.300">
    <property type="entry name" value="P-loop containing nucleotide triphosphate hydrolases"/>
    <property type="match status" value="1"/>
</dbReference>
<proteinExistence type="predicted"/>
<dbReference type="PANTHER" id="PTHR12083">
    <property type="entry name" value="BIFUNCTIONAL POLYNUCLEOTIDE PHOSPHATASE/KINASE"/>
    <property type="match status" value="1"/>
</dbReference>
<dbReference type="EMBL" id="JAVFHQ010000003">
    <property type="protein sequence ID" value="KAK4549749.1"/>
    <property type="molecule type" value="Genomic_DNA"/>
</dbReference>
<keyword evidence="3" id="KW-1185">Reference proteome</keyword>
<reference evidence="2 3" key="1">
    <citation type="submission" date="2021-11" db="EMBL/GenBank/DDBJ databases">
        <title>Black yeast isolated from Biological Soil Crust.</title>
        <authorList>
            <person name="Kurbessoian T."/>
        </authorList>
    </citation>
    <scope>NUCLEOTIDE SEQUENCE [LARGE SCALE GENOMIC DNA]</scope>
    <source>
        <strain evidence="2 3">CCFEE 5522</strain>
    </source>
</reference>
<dbReference type="InterPro" id="IPR023214">
    <property type="entry name" value="HAD_sf"/>
</dbReference>
<evidence type="ECO:0000256" key="1">
    <source>
        <dbReference type="SAM" id="MobiDB-lite"/>
    </source>
</evidence>
<gene>
    <name evidence="2" type="ORF">LTR36_005050</name>
</gene>
<dbReference type="Proteomes" id="UP001324427">
    <property type="component" value="Unassembled WGS sequence"/>
</dbReference>
<evidence type="ECO:0000313" key="2">
    <source>
        <dbReference type="EMBL" id="KAK4549749.1"/>
    </source>
</evidence>
<sequence>MPPSSLKRVTSTDRDISPPPAKRRVTVTAAITNTVVSNFFKPASQKEPEKVTFQILHETLLVGRYQGATTATRPKPLKVAAFDFDDTLITTKSGLKFARAADDWKWWHTAVPGRLKQLHADGYAIVVMSNQAAVSLRSDSKTPKDGMRSLSNIKGKITAVMIALDLPITVYAATERDIYRKPRPGMWEQMLRDYHLTDTGDIDHGQCVFVGDAAGREGDKAVGVKKDHSCSDRDFAANSGIPFHTPEEYFLSEAVKPFTRAFDPAAYIDVEVASQTDGVDVASQTDSTPVVFTKKHEVEIVLFCGSPGAGKSTFYWQHLQPLGYARVNQDLLKSREKCLKVAEQAIVEDGRSVAVDNTNADIDTRAAWVKLAGKLKVPIRLVHFTASAKLCEHNDTARALNGDLVRWASLHFLACE</sequence>
<dbReference type="GO" id="GO:0046404">
    <property type="term" value="F:ATP-dependent polydeoxyribonucleotide 5'-hydroxyl-kinase activity"/>
    <property type="evidence" value="ECO:0007669"/>
    <property type="project" value="TreeGrafter"/>
</dbReference>
<dbReference type="InterPro" id="IPR006549">
    <property type="entry name" value="HAD-SF_hydro_IIIA"/>
</dbReference>
<evidence type="ECO:0000313" key="3">
    <source>
        <dbReference type="Proteomes" id="UP001324427"/>
    </source>
</evidence>
<dbReference type="InterPro" id="IPR036412">
    <property type="entry name" value="HAD-like_sf"/>
</dbReference>
<dbReference type="SUPFAM" id="SSF52540">
    <property type="entry name" value="P-loop containing nucleoside triphosphate hydrolases"/>
    <property type="match status" value="1"/>
</dbReference>
<dbReference type="Pfam" id="PF08645">
    <property type="entry name" value="PNK3P"/>
    <property type="match status" value="1"/>
</dbReference>
<dbReference type="Pfam" id="PF13671">
    <property type="entry name" value="AAA_33"/>
    <property type="match status" value="1"/>
</dbReference>
<dbReference type="InterPro" id="IPR006551">
    <property type="entry name" value="Polynucleotide_phosphatase"/>
</dbReference>
<dbReference type="NCBIfam" id="TIGR01662">
    <property type="entry name" value="HAD-SF-IIIA"/>
    <property type="match status" value="1"/>
</dbReference>
<dbReference type="PANTHER" id="PTHR12083:SF9">
    <property type="entry name" value="BIFUNCTIONAL POLYNUCLEOTIDE PHOSPHATASE_KINASE"/>
    <property type="match status" value="1"/>
</dbReference>
<name>A0AAV9JVI8_9PEZI</name>
<accession>A0AAV9JVI8</accession>
<dbReference type="GO" id="GO:0046403">
    <property type="term" value="F:polynucleotide 3'-phosphatase activity"/>
    <property type="evidence" value="ECO:0007669"/>
    <property type="project" value="TreeGrafter"/>
</dbReference>
<feature type="region of interest" description="Disordered" evidence="1">
    <location>
        <begin position="1"/>
        <end position="21"/>
    </location>
</feature>
<protein>
    <submittedName>
        <fullName evidence="2">Uncharacterized protein</fullName>
    </submittedName>
</protein>
<dbReference type="GO" id="GO:0003690">
    <property type="term" value="F:double-stranded DNA binding"/>
    <property type="evidence" value="ECO:0007669"/>
    <property type="project" value="TreeGrafter"/>
</dbReference>
<dbReference type="InterPro" id="IPR013954">
    <property type="entry name" value="PNK3P"/>
</dbReference>
<comment type="caution">
    <text evidence="2">The sequence shown here is derived from an EMBL/GenBank/DDBJ whole genome shotgun (WGS) entry which is preliminary data.</text>
</comment>